<sequence length="13" mass="1491">MAEEKKLKLSNTV</sequence>
<dbReference type="OpenTargets" id="ENSG00000106290"/>
<dbReference type="EMBL" id="AC073842">
    <property type="status" value="NOT_ANNOTATED_CDS"/>
    <property type="molecule type" value="Genomic_DNA"/>
</dbReference>
<reference evidence="1" key="5">
    <citation type="submission" date="2025-09" db="UniProtKB">
        <authorList>
            <consortium name="Ensembl"/>
        </authorList>
    </citation>
    <scope>IDENTIFICATION</scope>
</reference>
<gene>
    <name evidence="1" type="primary">TAF6</name>
</gene>
<evidence type="ECO:0000313" key="1">
    <source>
        <dbReference type="Ensembl" id="ENSP00000395627.2"/>
    </source>
</evidence>
<dbReference type="Ensembl" id="ENST00000431404.2">
    <property type="protein sequence ID" value="ENSP00000395627.2"/>
    <property type="gene ID" value="ENSG00000106290.16"/>
</dbReference>
<evidence type="ECO:0000313" key="2">
    <source>
        <dbReference type="Proteomes" id="UP000005640"/>
    </source>
</evidence>
<dbReference type="Ensembl" id="ENST00000431404.2">
    <property type="protein sequence ID" value="ENSP00000395627.2"/>
    <property type="gene ID" value="ENSG00000106290.17"/>
</dbReference>
<reference evidence="1 2" key="3">
    <citation type="journal article" date="2004" name="Nature">
        <title>Finishing the euchromatic sequence of the human genome.</title>
        <authorList>
            <consortium name="International Human Genome Sequencing Consortium"/>
        </authorList>
    </citation>
    <scope>NUCLEOTIDE SEQUENCE [LARGE SCALE GENOMIC DNA]</scope>
</reference>
<keyword evidence="2" id="KW-1185">Reference proteome</keyword>
<dbReference type="Proteomes" id="UP000005640">
    <property type="component" value="Chromosome 7"/>
</dbReference>
<name>C9JI39_HUMAN</name>
<dbReference type="OMA" id="MPEETCQ"/>
<reference evidence="1" key="4">
    <citation type="submission" date="2025-08" db="UniProtKB">
        <authorList>
            <consortium name="Ensembl"/>
        </authorList>
    </citation>
    <scope>IDENTIFICATION</scope>
</reference>
<proteinExistence type="predicted"/>
<dbReference type="ChiTaRS" id="TAF6">
    <property type="organism name" value="human"/>
</dbReference>
<reference evidence="1 2" key="2">
    <citation type="journal article" date="2003" name="Nature">
        <title>The DNA sequence of human chromosome 7.</title>
        <authorList>
            <person name="Hillier L.W."/>
            <person name="Fulton R.S."/>
            <person name="Fulton L.A."/>
            <person name="Graves T.A."/>
            <person name="Pepin K.H."/>
            <person name="Wagner-McPherson C."/>
            <person name="Layman D."/>
            <person name="Maas J."/>
            <person name="Jaeger S."/>
            <person name="Walker R."/>
            <person name="Wylie K."/>
            <person name="Sekhon M."/>
            <person name="Becker M.C."/>
            <person name="O'Laughlin M.D."/>
            <person name="Schaller M.E."/>
            <person name="Fewell G.A."/>
            <person name="Delehaunty K.D."/>
            <person name="Miner T.L."/>
            <person name="Nash W.E."/>
            <person name="Cordes M."/>
            <person name="Du H."/>
            <person name="Sun H."/>
            <person name="Edwards J."/>
            <person name="Bradshaw-Cordum H."/>
            <person name="Ali J."/>
            <person name="Andrews S."/>
            <person name="Isak A."/>
            <person name="Vanbrunt A."/>
            <person name="Nguyen C."/>
            <person name="Du F."/>
            <person name="Lamar B."/>
            <person name="Courtney L."/>
            <person name="Kalicki J."/>
            <person name="Ozersky P."/>
            <person name="Bielicki L."/>
            <person name="Scott K."/>
            <person name="Holmes A."/>
            <person name="Harkins R."/>
            <person name="Harris A."/>
            <person name="Strong C.M."/>
            <person name="Hou S."/>
            <person name="Tomlinson C."/>
            <person name="Dauphin-Kohlberg S."/>
            <person name="Kozlowicz-Reilly A."/>
            <person name="Leonard S."/>
            <person name="Rohlfing T."/>
            <person name="Rock S.M."/>
            <person name="Tin-Wollam A.M."/>
            <person name="Abbott A."/>
            <person name="Minx P."/>
            <person name="Maupin R."/>
            <person name="Strowmatt C."/>
            <person name="Latreille P."/>
            <person name="Miller N."/>
            <person name="Johnson D."/>
            <person name="Murray J."/>
            <person name="Woessner J.P."/>
            <person name="Wendl M.C."/>
            <person name="Yang S.P."/>
            <person name="Schultz B.R."/>
            <person name="Wallis J.W."/>
            <person name="Spieth J."/>
            <person name="Bieri T.A."/>
            <person name="Nelson J.O."/>
            <person name="Berkowicz N."/>
            <person name="Wohldmann P.E."/>
            <person name="Cook L.L."/>
            <person name="Hickenbotham M.T."/>
            <person name="Eldred J."/>
            <person name="Williams D."/>
            <person name="Bedell J.A."/>
            <person name="Mardis E.R."/>
            <person name="Clifton S.W."/>
            <person name="Chissoe S.L."/>
            <person name="Marra M.A."/>
            <person name="Raymond C."/>
            <person name="Haugen E."/>
            <person name="Gillett W."/>
            <person name="Zhou Y."/>
            <person name="James R."/>
            <person name="Phelps K."/>
            <person name="Iadanoto S."/>
            <person name="Bubb K."/>
            <person name="Simms E."/>
            <person name="Levy R."/>
            <person name="Clendenning J."/>
            <person name="Kaul R."/>
            <person name="Kent W.J."/>
            <person name="Furey T.S."/>
            <person name="Baertsch R.A."/>
            <person name="Brent M.R."/>
            <person name="Keibler E."/>
            <person name="Flicek P."/>
            <person name="Bork P."/>
            <person name="Suyama M."/>
            <person name="Bailey J.A."/>
            <person name="Portnoy M.E."/>
            <person name="Torrents D."/>
            <person name="Chinwalla A.T."/>
            <person name="Gish W.R."/>
            <person name="Eddy S.R."/>
            <person name="McPherson J.D."/>
            <person name="Olson M.V."/>
            <person name="Eichler E.E."/>
            <person name="Green E.D."/>
            <person name="Waterston R.H."/>
            <person name="Wilson R.K."/>
        </authorList>
    </citation>
    <scope>NUCLEOTIDE SEQUENCE [LARGE SCALE GENOMIC DNA]</scope>
</reference>
<dbReference type="GeneTree" id="ENSGT00640000091486"/>
<feature type="non-terminal residue" evidence="1">
    <location>
        <position position="13"/>
    </location>
</feature>
<dbReference type="Antibodypedia" id="1765">
    <property type="antibodies" value="200 antibodies from 23 providers"/>
</dbReference>
<organism evidence="1 2">
    <name type="scientific">Homo sapiens</name>
    <name type="common">Human</name>
    <dbReference type="NCBI Taxonomy" id="9606"/>
    <lineage>
        <taxon>Eukaryota</taxon>
        <taxon>Metazoa</taxon>
        <taxon>Chordata</taxon>
        <taxon>Craniata</taxon>
        <taxon>Vertebrata</taxon>
        <taxon>Euteleostomi</taxon>
        <taxon>Mammalia</taxon>
        <taxon>Eutheria</taxon>
        <taxon>Euarchontoglires</taxon>
        <taxon>Primates</taxon>
        <taxon>Haplorrhini</taxon>
        <taxon>Catarrhini</taxon>
        <taxon>Hominidae</taxon>
        <taxon>Homo</taxon>
    </lineage>
</organism>
<dbReference type="VEuPathDB" id="HostDB:ENSG00000106290"/>
<dbReference type="ExpressionAtlas" id="C9JI39">
    <property type="expression patterns" value="baseline and differential"/>
</dbReference>
<accession>C9JI39</accession>
<dbReference type="HOGENOM" id="CLU_3436231_0_0_1"/>
<dbReference type="UCSC" id="uc064gaj.1">
    <property type="organism name" value="human"/>
</dbReference>
<reference evidence="1 2" key="1">
    <citation type="journal article" date="2001" name="Nature">
        <title>Initial sequencing and analysis of the human genome.</title>
        <authorList>
            <consortium name="International Human Genome Sequencing Consortium"/>
            <person name="Lander E.S."/>
            <person name="Linton L.M."/>
            <person name="Birren B."/>
            <person name="Nusbaum C."/>
            <person name="Zody M.C."/>
            <person name="Baldwin J."/>
            <person name="Devon K."/>
            <person name="Dewar K."/>
            <person name="Doyle M."/>
            <person name="FitzHugh W."/>
            <person name="Funke R."/>
            <person name="Gage D."/>
            <person name="Harris K."/>
            <person name="Heaford A."/>
            <person name="Howland J."/>
            <person name="Kann L."/>
            <person name="Lehoczky J."/>
            <person name="LeVine R."/>
            <person name="McEwan P."/>
            <person name="McKernan K."/>
            <person name="Meldrim J."/>
            <person name="Mesirov J.P."/>
            <person name="Miranda C."/>
            <person name="Morris W."/>
            <person name="Naylor J."/>
            <person name="Raymond C."/>
            <person name="Rosetti M."/>
            <person name="Santos R."/>
            <person name="Sheridan A."/>
            <person name="Sougnez C."/>
            <person name="Stange-Thomann N."/>
            <person name="Stojanovic N."/>
            <person name="Subramanian A."/>
            <person name="Wyman D."/>
            <person name="Rogers J."/>
            <person name="Sulston J."/>
            <person name="Ainscough R."/>
            <person name="Beck S."/>
            <person name="Bentley D."/>
            <person name="Burton J."/>
            <person name="Clee C."/>
            <person name="Carter N."/>
            <person name="Coulson A."/>
            <person name="Deadman R."/>
            <person name="Deloukas P."/>
            <person name="Dunham A."/>
            <person name="Dunham I."/>
            <person name="Durbin R."/>
            <person name="French L."/>
            <person name="Grafham D."/>
            <person name="Gregory S."/>
            <person name="Hubbard T."/>
            <person name="Humphray S."/>
            <person name="Hunt A."/>
            <person name="Jones M."/>
            <person name="Lloyd C."/>
            <person name="McMurray A."/>
            <person name="Matthews L."/>
            <person name="Mercer S."/>
            <person name="Milne S."/>
            <person name="Mullikin J.C."/>
            <person name="Mungall A."/>
            <person name="Plumb R."/>
            <person name="Ross M."/>
            <person name="Shownkeen R."/>
            <person name="Sims S."/>
            <person name="Waterston R.H."/>
            <person name="Wilson R.K."/>
            <person name="Hillier L.W."/>
            <person name="McPherson J.D."/>
            <person name="Marra M.A."/>
            <person name="Mardis E.R."/>
            <person name="Fulton L.A."/>
            <person name="Chinwalla A.T."/>
            <person name="Pepin K.H."/>
            <person name="Gish W.R."/>
            <person name="Chissoe S.L."/>
            <person name="Wendl M.C."/>
            <person name="Delehaunty K.D."/>
            <person name="Miner T.L."/>
            <person name="Delehaunty A."/>
            <person name="Kramer J.B."/>
            <person name="Cook L.L."/>
            <person name="Fulton R.S."/>
            <person name="Johnson D.L."/>
            <person name="Minx P.J."/>
            <person name="Clifton S.W."/>
            <person name="Hawkins T."/>
            <person name="Branscomb E."/>
            <person name="Predki P."/>
            <person name="Richardson P."/>
            <person name="Wenning S."/>
            <person name="Slezak T."/>
            <person name="Doggett N."/>
            <person name="Cheng J.F."/>
            <person name="Olsen A."/>
            <person name="Lucas S."/>
            <person name="Elkin C."/>
            <person name="Uberbacher E."/>
            <person name="Frazier M."/>
            <person name="Gibbs R.A."/>
            <person name="Muzny D.M."/>
            <person name="Scherer S.E."/>
            <person name="Bouck J.B."/>
            <person name="Sodergren E.J."/>
            <person name="Worley K.C."/>
            <person name="Rives C.M."/>
            <person name="Gorrell J.H."/>
            <person name="Metzker M.L."/>
            <person name="Naylor S.L."/>
            <person name="Kucherlapati R.S."/>
            <person name="Nelson D.L."/>
            <person name="Weinstock G.M."/>
            <person name="Sakaki Y."/>
            <person name="Fujiyama A."/>
            <person name="Hattori M."/>
            <person name="Yada T."/>
            <person name="Toyoda A."/>
            <person name="Itoh T."/>
            <person name="Kawagoe C."/>
            <person name="Watanabe H."/>
            <person name="Totoki Y."/>
            <person name="Taylor T."/>
            <person name="Weissenbach J."/>
            <person name="Heilig R."/>
            <person name="Saurin W."/>
            <person name="Artiguenave F."/>
            <person name="Brottier P."/>
            <person name="Bruls T."/>
            <person name="Pelletier E."/>
            <person name="Robert C."/>
            <person name="Wincker P."/>
            <person name="Smith D.R."/>
            <person name="Doucette-Stamm L."/>
            <person name="Rubenfield M."/>
            <person name="Weinstock K."/>
            <person name="Lee H.M."/>
            <person name="Dubois J."/>
            <person name="Rosenthal A."/>
            <person name="Platzer M."/>
            <person name="Nyakatura G."/>
            <person name="Taudien S."/>
            <person name="Rump A."/>
            <person name="Yang H."/>
            <person name="Yu J."/>
            <person name="Wang J."/>
            <person name="Huang G."/>
            <person name="Gu J."/>
            <person name="Hood L."/>
            <person name="Rowen L."/>
            <person name="Madan A."/>
            <person name="Qin S."/>
            <person name="Davis R.W."/>
            <person name="Federspiel N.A."/>
            <person name="Abola A.P."/>
            <person name="Proctor M.J."/>
            <person name="Myers R.M."/>
            <person name="Schmutz J."/>
            <person name="Dickson M."/>
            <person name="Grimwood J."/>
            <person name="Cox D.R."/>
            <person name="Olson M.V."/>
            <person name="Kaul R."/>
            <person name="Raymond C."/>
            <person name="Shimizu N."/>
            <person name="Kawasaki K."/>
            <person name="Minoshima S."/>
            <person name="Evans G.A."/>
            <person name="Athanasiou M."/>
            <person name="Schultz R."/>
            <person name="Roe B.A."/>
            <person name="Chen F."/>
            <person name="Pan H."/>
            <person name="Ramser J."/>
            <person name="Lehrach H."/>
            <person name="Reinhardt R."/>
            <person name="McCombie W.R."/>
            <person name="de la Bastide M."/>
            <person name="Dedhia N."/>
            <person name="Blocker H."/>
            <person name="Hornischer K."/>
            <person name="Nordsiek G."/>
            <person name="Agarwala R."/>
            <person name="Aravind L."/>
            <person name="Bailey J.A."/>
            <person name="Bateman A."/>
            <person name="Batzoglou S."/>
            <person name="Birney E."/>
            <person name="Bork P."/>
            <person name="Brown D.G."/>
            <person name="Burge C.B."/>
            <person name="Cerutti L."/>
            <person name="Chen H.C."/>
            <person name="Church D."/>
            <person name="Clamp M."/>
            <person name="Copley R.R."/>
            <person name="Doerks T."/>
            <person name="Eddy S.R."/>
            <person name="Eichler E.E."/>
            <person name="Furey T.S."/>
            <person name="Galagan J."/>
            <person name="Gilbert J.G."/>
            <person name="Harmon C."/>
            <person name="Hayashizaki Y."/>
            <person name="Haussler D."/>
            <person name="Hermjakob H."/>
            <person name="Hokamp K."/>
            <person name="Jang W."/>
            <person name="Johnson L.S."/>
            <person name="Jones T.A."/>
            <person name="Kasif S."/>
            <person name="Kaspryzk A."/>
            <person name="Kennedy S."/>
            <person name="Kent W.J."/>
            <person name="Kitts P."/>
            <person name="Koonin E.V."/>
            <person name="Korf I."/>
            <person name="Kulp D."/>
            <person name="Lancet D."/>
            <person name="Lowe T.M."/>
            <person name="McLysaght A."/>
            <person name="Mikkelsen T."/>
            <person name="Moran J.V."/>
            <person name="Mulder N."/>
            <person name="Pollara V.J."/>
            <person name="Ponting C.P."/>
            <person name="Schuler G."/>
            <person name="Schultz J."/>
            <person name="Slater G."/>
            <person name="Smit A.F."/>
            <person name="Stupka E."/>
            <person name="Szustakowski J."/>
            <person name="Thierry-Mieg D."/>
            <person name="Thierry-Mieg J."/>
            <person name="Wagner L."/>
            <person name="Wallis J."/>
            <person name="Wheeler R."/>
            <person name="Williams A."/>
            <person name="Wolf Y.I."/>
            <person name="Wolfe K.H."/>
            <person name="Yang S.P."/>
            <person name="Yeh R.F."/>
            <person name="Collins F."/>
            <person name="Guyer M.S."/>
            <person name="Peterson J."/>
            <person name="Felsenfeld A."/>
            <person name="Wetterstrand K.A."/>
            <person name="Patrinos A."/>
            <person name="Morgan M.J."/>
            <person name="de Jong P."/>
            <person name="Catanese J.J."/>
            <person name="Osoegawa K."/>
            <person name="Shizuya H."/>
            <person name="Choi S."/>
            <person name="Chen Y.J."/>
        </authorList>
    </citation>
    <scope>NUCLEOTIDE SEQUENCE [LARGE SCALE GENOMIC DNA]</scope>
</reference>
<dbReference type="HGNC" id="HGNC:11540">
    <property type="gene designation" value="TAF6"/>
</dbReference>
<dbReference type="Bgee" id="ENSG00000106290">
    <property type="expression patterns" value="Expressed in stromal cell of endometrium and 206 other cell types or tissues"/>
</dbReference>
<dbReference type="OrthoDB" id="361039at2759"/>
<protein>
    <submittedName>
        <fullName evidence="1">TATA-box binding protein associated factor 6</fullName>
    </submittedName>
</protein>